<name>A0A7N1A431_KALFE</name>
<evidence type="ECO:0000313" key="2">
    <source>
        <dbReference type="Proteomes" id="UP000594263"/>
    </source>
</evidence>
<evidence type="ECO:0000313" key="1">
    <source>
        <dbReference type="EnsemblPlants" id="Kaladp0078s0001.1.v1.1.CDS.1"/>
    </source>
</evidence>
<protein>
    <submittedName>
        <fullName evidence="1">Uncharacterized protein</fullName>
    </submittedName>
</protein>
<proteinExistence type="predicted"/>
<reference evidence="1" key="1">
    <citation type="submission" date="2021-01" db="UniProtKB">
        <authorList>
            <consortium name="EnsemblPlants"/>
        </authorList>
    </citation>
    <scope>IDENTIFICATION</scope>
</reference>
<keyword evidence="2" id="KW-1185">Reference proteome</keyword>
<dbReference type="Gramene" id="Kaladp0078s0001.1.v1.1">
    <property type="protein sequence ID" value="Kaladp0078s0001.1.v1.1.CDS.1"/>
    <property type="gene ID" value="Kaladp0078s0001.v1.1"/>
</dbReference>
<dbReference type="EnsemblPlants" id="Kaladp0078s0001.1.v1.1">
    <property type="protein sequence ID" value="Kaladp0078s0001.1.v1.1.CDS.1"/>
    <property type="gene ID" value="Kaladp0078s0001.v1.1"/>
</dbReference>
<dbReference type="AlphaFoldDB" id="A0A7N1A431"/>
<organism evidence="1 2">
    <name type="scientific">Kalanchoe fedtschenkoi</name>
    <name type="common">Lavender scallops</name>
    <name type="synonym">South American air plant</name>
    <dbReference type="NCBI Taxonomy" id="63787"/>
    <lineage>
        <taxon>Eukaryota</taxon>
        <taxon>Viridiplantae</taxon>
        <taxon>Streptophyta</taxon>
        <taxon>Embryophyta</taxon>
        <taxon>Tracheophyta</taxon>
        <taxon>Spermatophyta</taxon>
        <taxon>Magnoliopsida</taxon>
        <taxon>eudicotyledons</taxon>
        <taxon>Gunneridae</taxon>
        <taxon>Pentapetalae</taxon>
        <taxon>Saxifragales</taxon>
        <taxon>Crassulaceae</taxon>
        <taxon>Kalanchoe</taxon>
    </lineage>
</organism>
<dbReference type="Proteomes" id="UP000594263">
    <property type="component" value="Unplaced"/>
</dbReference>
<sequence length="253" mass="28393">MVKNVELTTSVKNITFKSETFHHTQLASVDESTMSAGWRDFDECYSMVNMVKECGKLIGRPGSDVNNEEFMDGKNLSSKSETLHDTQSACVDECTESAGQIDGWSMLNTSTECENKLSGFGKLIGHYLHPKPVLSVLFLNRHFLMWFLQLRMLKSDSTQFNTATSTATWELSGKQVTEESLLNHPHQRGSLSVIDMSKDLYKTHSFTAEVSLKAISVTQIICTSTHMSPLTFQSTLPNFAQPLQLWSCLIVDY</sequence>
<accession>A0A7N1A431</accession>